<dbReference type="OrthoDB" id="10569576at2759"/>
<gene>
    <name evidence="2" type="ORF">HOLleu_16827</name>
</gene>
<reference evidence="2" key="1">
    <citation type="submission" date="2021-10" db="EMBL/GenBank/DDBJ databases">
        <title>Tropical sea cucumber genome reveals ecological adaptation and Cuvierian tubules defense mechanism.</title>
        <authorList>
            <person name="Chen T."/>
        </authorList>
    </citation>
    <scope>NUCLEOTIDE SEQUENCE</scope>
    <source>
        <strain evidence="2">Nanhai2018</strain>
        <tissue evidence="2">Muscle</tissue>
    </source>
</reference>
<keyword evidence="3" id="KW-1185">Reference proteome</keyword>
<feature type="region of interest" description="Disordered" evidence="1">
    <location>
        <begin position="87"/>
        <end position="106"/>
    </location>
</feature>
<evidence type="ECO:0000256" key="1">
    <source>
        <dbReference type="SAM" id="MobiDB-lite"/>
    </source>
</evidence>
<evidence type="ECO:0000313" key="3">
    <source>
        <dbReference type="Proteomes" id="UP001152320"/>
    </source>
</evidence>
<comment type="caution">
    <text evidence="2">The sequence shown here is derived from an EMBL/GenBank/DDBJ whole genome shotgun (WGS) entry which is preliminary data.</text>
</comment>
<evidence type="ECO:0000313" key="2">
    <source>
        <dbReference type="EMBL" id="KAJ8039189.1"/>
    </source>
</evidence>
<accession>A0A9Q1C6T0</accession>
<protein>
    <submittedName>
        <fullName evidence="2">Uncharacterized protein</fullName>
    </submittedName>
</protein>
<name>A0A9Q1C6T0_HOLLE</name>
<dbReference type="AlphaFoldDB" id="A0A9Q1C6T0"/>
<dbReference type="Proteomes" id="UP001152320">
    <property type="component" value="Chromosome 7"/>
</dbReference>
<sequence>MALRRAKWTHELNTKMNLRKVLRQIFGLSKILKPLTKLLPKPEKHRRSYDGLRCPHECPDVFTIRAEFENFLHRVSIWCQLRDSVTPASRSCSRSLRNSTGGHTMA</sequence>
<proteinExistence type="predicted"/>
<organism evidence="2 3">
    <name type="scientific">Holothuria leucospilota</name>
    <name type="common">Black long sea cucumber</name>
    <name type="synonym">Mertensiothuria leucospilota</name>
    <dbReference type="NCBI Taxonomy" id="206669"/>
    <lineage>
        <taxon>Eukaryota</taxon>
        <taxon>Metazoa</taxon>
        <taxon>Echinodermata</taxon>
        <taxon>Eleutherozoa</taxon>
        <taxon>Echinozoa</taxon>
        <taxon>Holothuroidea</taxon>
        <taxon>Aspidochirotacea</taxon>
        <taxon>Aspidochirotida</taxon>
        <taxon>Holothuriidae</taxon>
        <taxon>Holothuria</taxon>
    </lineage>
</organism>
<dbReference type="EMBL" id="JAIZAY010000007">
    <property type="protein sequence ID" value="KAJ8039189.1"/>
    <property type="molecule type" value="Genomic_DNA"/>
</dbReference>